<evidence type="ECO:0000313" key="1">
    <source>
        <dbReference type="EMBL" id="GJE92819.1"/>
    </source>
</evidence>
<organism evidence="1 2">
    <name type="scientific">Phanerochaete sordida</name>
    <dbReference type="NCBI Taxonomy" id="48140"/>
    <lineage>
        <taxon>Eukaryota</taxon>
        <taxon>Fungi</taxon>
        <taxon>Dikarya</taxon>
        <taxon>Basidiomycota</taxon>
        <taxon>Agaricomycotina</taxon>
        <taxon>Agaricomycetes</taxon>
        <taxon>Polyporales</taxon>
        <taxon>Phanerochaetaceae</taxon>
        <taxon>Phanerochaete</taxon>
    </lineage>
</organism>
<sequence>MGKGLANKWNHHLTAPRLLPRHANVGFASQWRRSAGHPCAVGVFRGPVTAAAPSLYRIRAAFQRVGLHTREPIRRQRKCSSLAPTAASVAHERG</sequence>
<evidence type="ECO:0000313" key="2">
    <source>
        <dbReference type="Proteomes" id="UP000703269"/>
    </source>
</evidence>
<protein>
    <submittedName>
        <fullName evidence="1">Uncharacterized protein</fullName>
    </submittedName>
</protein>
<reference evidence="1 2" key="1">
    <citation type="submission" date="2021-08" db="EMBL/GenBank/DDBJ databases">
        <title>Draft Genome Sequence of Phanerochaete sordida strain YK-624.</title>
        <authorList>
            <person name="Mori T."/>
            <person name="Dohra H."/>
            <person name="Suzuki T."/>
            <person name="Kawagishi H."/>
            <person name="Hirai H."/>
        </authorList>
    </citation>
    <scope>NUCLEOTIDE SEQUENCE [LARGE SCALE GENOMIC DNA]</scope>
    <source>
        <strain evidence="1 2">YK-624</strain>
    </source>
</reference>
<accession>A0A9P3GEE4</accession>
<gene>
    <name evidence="1" type="ORF">PsYK624_089760</name>
</gene>
<dbReference type="EMBL" id="BPQB01000028">
    <property type="protein sequence ID" value="GJE92819.1"/>
    <property type="molecule type" value="Genomic_DNA"/>
</dbReference>
<keyword evidence="2" id="KW-1185">Reference proteome</keyword>
<dbReference type="Proteomes" id="UP000703269">
    <property type="component" value="Unassembled WGS sequence"/>
</dbReference>
<name>A0A9P3GEE4_9APHY</name>
<proteinExistence type="predicted"/>
<comment type="caution">
    <text evidence="1">The sequence shown here is derived from an EMBL/GenBank/DDBJ whole genome shotgun (WGS) entry which is preliminary data.</text>
</comment>
<dbReference type="AlphaFoldDB" id="A0A9P3GEE4"/>